<evidence type="ECO:0000313" key="2">
    <source>
        <dbReference type="Proteomes" id="UP000054632"/>
    </source>
</evidence>
<name>A0A0V1DQE5_TRIPS</name>
<comment type="caution">
    <text evidence="1">The sequence shown here is derived from an EMBL/GenBank/DDBJ whole genome shotgun (WGS) entry which is preliminary data.</text>
</comment>
<gene>
    <name evidence="1" type="ORF">T4A_5506</name>
</gene>
<dbReference type="Proteomes" id="UP000054632">
    <property type="component" value="Unassembled WGS sequence"/>
</dbReference>
<sequence length="108" mass="12484">MVPCTVHIFCLSQNNNLRASVQPFCQNMCRFLKTTPQEFQVAGAVHPEEQCTDRVLQSAFHYPALTTMHGNFLIYNYFPKNSTTYYSFLLLFPQQFRAFSGQVPHSLK</sequence>
<dbReference type="AlphaFoldDB" id="A0A0V1DQE5"/>
<reference evidence="1 2" key="1">
    <citation type="submission" date="2015-01" db="EMBL/GenBank/DDBJ databases">
        <title>Evolution of Trichinella species and genotypes.</title>
        <authorList>
            <person name="Korhonen P.K."/>
            <person name="Edoardo P."/>
            <person name="Giuseppe L.R."/>
            <person name="Gasser R.B."/>
        </authorList>
    </citation>
    <scope>NUCLEOTIDE SEQUENCE [LARGE SCALE GENOMIC DNA]</scope>
    <source>
        <strain evidence="1">ISS13</strain>
    </source>
</reference>
<proteinExistence type="predicted"/>
<evidence type="ECO:0000313" key="1">
    <source>
        <dbReference type="EMBL" id="KRY63544.1"/>
    </source>
</evidence>
<accession>A0A0V1DQE5</accession>
<organism evidence="1 2">
    <name type="scientific">Trichinella pseudospiralis</name>
    <name type="common">Parasitic roundworm</name>
    <dbReference type="NCBI Taxonomy" id="6337"/>
    <lineage>
        <taxon>Eukaryota</taxon>
        <taxon>Metazoa</taxon>
        <taxon>Ecdysozoa</taxon>
        <taxon>Nematoda</taxon>
        <taxon>Enoplea</taxon>
        <taxon>Dorylaimia</taxon>
        <taxon>Trichinellida</taxon>
        <taxon>Trichinellidae</taxon>
        <taxon>Trichinella</taxon>
    </lineage>
</organism>
<protein>
    <submittedName>
        <fullName evidence="1">Uncharacterized protein</fullName>
    </submittedName>
</protein>
<dbReference type="EMBL" id="JYDR01001107">
    <property type="protein sequence ID" value="KRY63544.1"/>
    <property type="molecule type" value="Genomic_DNA"/>
</dbReference>